<evidence type="ECO:0000256" key="1">
    <source>
        <dbReference type="ARBA" id="ARBA00023015"/>
    </source>
</evidence>
<evidence type="ECO:0000313" key="5">
    <source>
        <dbReference type="EMBL" id="GAA0922859.1"/>
    </source>
</evidence>
<dbReference type="InterPro" id="IPR023187">
    <property type="entry name" value="Tscrpt_reg_MarR-type_CS"/>
</dbReference>
<organism evidence="5 6">
    <name type="scientific">Pseudonocardia zijingensis</name>
    <dbReference type="NCBI Taxonomy" id="153376"/>
    <lineage>
        <taxon>Bacteria</taxon>
        <taxon>Bacillati</taxon>
        <taxon>Actinomycetota</taxon>
        <taxon>Actinomycetes</taxon>
        <taxon>Pseudonocardiales</taxon>
        <taxon>Pseudonocardiaceae</taxon>
        <taxon>Pseudonocardia</taxon>
    </lineage>
</organism>
<dbReference type="RefSeq" id="WP_343938734.1">
    <property type="nucleotide sequence ID" value="NZ_BAAAHP010000016.1"/>
</dbReference>
<keyword evidence="3" id="KW-0804">Transcription</keyword>
<dbReference type="PANTHER" id="PTHR39515">
    <property type="entry name" value="CONSERVED PROTEIN"/>
    <property type="match status" value="1"/>
</dbReference>
<dbReference type="InterPro" id="IPR036390">
    <property type="entry name" value="WH_DNA-bd_sf"/>
</dbReference>
<dbReference type="SMART" id="SM00347">
    <property type="entry name" value="HTH_MARR"/>
    <property type="match status" value="1"/>
</dbReference>
<dbReference type="Gene3D" id="1.10.10.10">
    <property type="entry name" value="Winged helix-like DNA-binding domain superfamily/Winged helix DNA-binding domain"/>
    <property type="match status" value="1"/>
</dbReference>
<keyword evidence="2" id="KW-0238">DNA-binding</keyword>
<feature type="domain" description="HTH marR-type" evidence="4">
    <location>
        <begin position="7"/>
        <end position="137"/>
    </location>
</feature>
<evidence type="ECO:0000256" key="3">
    <source>
        <dbReference type="ARBA" id="ARBA00023163"/>
    </source>
</evidence>
<gene>
    <name evidence="5" type="ORF">GCM10009559_06700</name>
</gene>
<keyword evidence="6" id="KW-1185">Reference proteome</keyword>
<proteinExistence type="predicted"/>
<dbReference type="Proteomes" id="UP001499967">
    <property type="component" value="Unassembled WGS sequence"/>
</dbReference>
<dbReference type="SUPFAM" id="SSF46785">
    <property type="entry name" value="Winged helix' DNA-binding domain"/>
    <property type="match status" value="1"/>
</dbReference>
<dbReference type="EMBL" id="BAAAHP010000016">
    <property type="protein sequence ID" value="GAA0922859.1"/>
    <property type="molecule type" value="Genomic_DNA"/>
</dbReference>
<dbReference type="InterPro" id="IPR052526">
    <property type="entry name" value="HTH-type_Bedaq_tolerance"/>
</dbReference>
<reference evidence="6" key="1">
    <citation type="journal article" date="2019" name="Int. J. Syst. Evol. Microbiol.">
        <title>The Global Catalogue of Microorganisms (GCM) 10K type strain sequencing project: providing services to taxonomists for standard genome sequencing and annotation.</title>
        <authorList>
            <consortium name="The Broad Institute Genomics Platform"/>
            <consortium name="The Broad Institute Genome Sequencing Center for Infectious Disease"/>
            <person name="Wu L."/>
            <person name="Ma J."/>
        </authorList>
    </citation>
    <scope>NUCLEOTIDE SEQUENCE [LARGE SCALE GENOMIC DNA]</scope>
    <source>
        <strain evidence="6">JCM 11117</strain>
    </source>
</reference>
<protein>
    <submittedName>
        <fullName evidence="5">MarR family transcriptional regulator</fullName>
    </submittedName>
</protein>
<keyword evidence="1" id="KW-0805">Transcription regulation</keyword>
<dbReference type="PROSITE" id="PS01117">
    <property type="entry name" value="HTH_MARR_1"/>
    <property type="match status" value="1"/>
</dbReference>
<comment type="caution">
    <text evidence="5">The sequence shown here is derived from an EMBL/GenBank/DDBJ whole genome shotgun (WGS) entry which is preliminary data.</text>
</comment>
<dbReference type="InterPro" id="IPR000835">
    <property type="entry name" value="HTH_MarR-typ"/>
</dbReference>
<sequence length="158" mass="17057">MITSATADELLELFRMILRAGRNVRLPESEDMPTWKFAVLGLLAREGEQRLGQVAAHLEVDPSVASRQVAALEQLGLVSRRPDPADGRAQLLAVSPAGLAVREGYLAQRAQWVAEALDGWDDAEVAHLVERMTELVADLHCAVNARNRAPARAAGSAS</sequence>
<evidence type="ECO:0000259" key="4">
    <source>
        <dbReference type="PROSITE" id="PS50995"/>
    </source>
</evidence>
<accession>A0ABP3ZNP6</accession>
<name>A0ABP3ZNP6_9PSEU</name>
<dbReference type="PROSITE" id="PS50995">
    <property type="entry name" value="HTH_MARR_2"/>
    <property type="match status" value="1"/>
</dbReference>
<evidence type="ECO:0000313" key="6">
    <source>
        <dbReference type="Proteomes" id="UP001499967"/>
    </source>
</evidence>
<evidence type="ECO:0000256" key="2">
    <source>
        <dbReference type="ARBA" id="ARBA00023125"/>
    </source>
</evidence>
<dbReference type="PANTHER" id="PTHR39515:SF2">
    <property type="entry name" value="HTH-TYPE TRANSCRIPTIONAL REGULATOR RV0880"/>
    <property type="match status" value="1"/>
</dbReference>
<dbReference type="Pfam" id="PF12802">
    <property type="entry name" value="MarR_2"/>
    <property type="match status" value="1"/>
</dbReference>
<dbReference type="InterPro" id="IPR036388">
    <property type="entry name" value="WH-like_DNA-bd_sf"/>
</dbReference>